<dbReference type="OrthoDB" id="270912at2759"/>
<keyword evidence="1" id="KW-0472">Membrane</keyword>
<feature type="transmembrane region" description="Helical" evidence="1">
    <location>
        <begin position="81"/>
        <end position="107"/>
    </location>
</feature>
<organism evidence="2 3">
    <name type="scientific">Absidia repens</name>
    <dbReference type="NCBI Taxonomy" id="90262"/>
    <lineage>
        <taxon>Eukaryota</taxon>
        <taxon>Fungi</taxon>
        <taxon>Fungi incertae sedis</taxon>
        <taxon>Mucoromycota</taxon>
        <taxon>Mucoromycotina</taxon>
        <taxon>Mucoromycetes</taxon>
        <taxon>Mucorales</taxon>
        <taxon>Cunninghamellaceae</taxon>
        <taxon>Absidia</taxon>
    </lineage>
</organism>
<dbReference type="EMBL" id="MCGE01000024">
    <property type="protein sequence ID" value="ORZ10522.1"/>
    <property type="molecule type" value="Genomic_DNA"/>
</dbReference>
<keyword evidence="3" id="KW-1185">Reference proteome</keyword>
<evidence type="ECO:0000256" key="1">
    <source>
        <dbReference type="SAM" id="Phobius"/>
    </source>
</evidence>
<evidence type="ECO:0000313" key="3">
    <source>
        <dbReference type="Proteomes" id="UP000193560"/>
    </source>
</evidence>
<feature type="transmembrane region" description="Helical" evidence="1">
    <location>
        <begin position="40"/>
        <end position="61"/>
    </location>
</feature>
<keyword evidence="1" id="KW-0812">Transmembrane</keyword>
<dbReference type="AlphaFoldDB" id="A0A1X2I6Q2"/>
<protein>
    <submittedName>
        <fullName evidence="2">Uncharacterized protein</fullName>
    </submittedName>
</protein>
<keyword evidence="1" id="KW-1133">Transmembrane helix</keyword>
<reference evidence="2 3" key="1">
    <citation type="submission" date="2016-07" db="EMBL/GenBank/DDBJ databases">
        <title>Pervasive Adenine N6-methylation of Active Genes in Fungi.</title>
        <authorList>
            <consortium name="DOE Joint Genome Institute"/>
            <person name="Mondo S.J."/>
            <person name="Dannebaum R.O."/>
            <person name="Kuo R.C."/>
            <person name="Labutti K."/>
            <person name="Haridas S."/>
            <person name="Kuo A."/>
            <person name="Salamov A."/>
            <person name="Ahrendt S.R."/>
            <person name="Lipzen A."/>
            <person name="Sullivan W."/>
            <person name="Andreopoulos W.B."/>
            <person name="Clum A."/>
            <person name="Lindquist E."/>
            <person name="Daum C."/>
            <person name="Ramamoorthy G.K."/>
            <person name="Gryganskyi A."/>
            <person name="Culley D."/>
            <person name="Magnuson J.K."/>
            <person name="James T.Y."/>
            <person name="O'Malley M.A."/>
            <person name="Stajich J.E."/>
            <person name="Spatafora J.W."/>
            <person name="Visel A."/>
            <person name="Grigoriev I.V."/>
        </authorList>
    </citation>
    <scope>NUCLEOTIDE SEQUENCE [LARGE SCALE GENOMIC DNA]</scope>
    <source>
        <strain evidence="2 3">NRRL 1336</strain>
    </source>
</reference>
<evidence type="ECO:0000313" key="2">
    <source>
        <dbReference type="EMBL" id="ORZ10522.1"/>
    </source>
</evidence>
<sequence>MTRNSSSTDPLLLPTNGTSDADDELYLAPLPPFSDQSGAFRYYMIWTWRFLIFSATGGSSLRICNMLLQRLFHLSISSVGLILYALLVTLLELLFVYPLTLFVIGSFLGQRRFFGRVIYKGWGSWLLPLSIRKKWVRSNWL</sequence>
<proteinExistence type="predicted"/>
<comment type="caution">
    <text evidence="2">The sequence shown here is derived from an EMBL/GenBank/DDBJ whole genome shotgun (WGS) entry which is preliminary data.</text>
</comment>
<accession>A0A1X2I6Q2</accession>
<dbReference type="Proteomes" id="UP000193560">
    <property type="component" value="Unassembled WGS sequence"/>
</dbReference>
<gene>
    <name evidence="2" type="ORF">BCR42DRAFT_441137</name>
</gene>
<name>A0A1X2I6Q2_9FUNG</name>